<dbReference type="PROSITE" id="PS51318">
    <property type="entry name" value="TAT"/>
    <property type="match status" value="1"/>
</dbReference>
<dbReference type="InterPro" id="IPR006311">
    <property type="entry name" value="TAT_signal"/>
</dbReference>
<sequence length="165" mass="17398">MNTTSPSTRRRVLQVAAGVAAVKAVAGGIAEAAEPDVVGVWRLAGATATATDGKAQAVPYGPRGMGIVTLTRDGRMMAVLCDGRATLPEGAKREYASYCGNYTFDGSTLTTIVDANSDPTRFTAPQVRKVRFDGDRMILVPPVVEVNGAKVTRELAWERISAVSL</sequence>
<proteinExistence type="predicted"/>
<reference evidence="2 3" key="1">
    <citation type="submission" date="2019-07" db="EMBL/GenBank/DDBJ databases">
        <title>Whole genome shotgun sequence of Reyranella soli NBRC 108950.</title>
        <authorList>
            <person name="Hosoyama A."/>
            <person name="Uohara A."/>
            <person name="Ohji S."/>
            <person name="Ichikawa N."/>
        </authorList>
    </citation>
    <scope>NUCLEOTIDE SEQUENCE [LARGE SCALE GENOMIC DNA]</scope>
    <source>
        <strain evidence="2 3">NBRC 108950</strain>
    </source>
</reference>
<dbReference type="EMBL" id="BKAJ01000150">
    <property type="protein sequence ID" value="GEP60110.1"/>
    <property type="molecule type" value="Genomic_DNA"/>
</dbReference>
<dbReference type="AlphaFoldDB" id="A0A512NME0"/>
<protein>
    <recommendedName>
        <fullName evidence="1">Lipocalin-like domain-containing protein</fullName>
    </recommendedName>
</protein>
<evidence type="ECO:0000259" key="1">
    <source>
        <dbReference type="Pfam" id="PF13924"/>
    </source>
</evidence>
<feature type="domain" description="Lipocalin-like" evidence="1">
    <location>
        <begin position="38"/>
        <end position="160"/>
    </location>
</feature>
<name>A0A512NME0_9HYPH</name>
<gene>
    <name evidence="2" type="ORF">RSO01_72760</name>
</gene>
<dbReference type="RefSeq" id="WP_170303624.1">
    <property type="nucleotide sequence ID" value="NZ_BKAJ01000150.1"/>
</dbReference>
<evidence type="ECO:0000313" key="2">
    <source>
        <dbReference type="EMBL" id="GEP60110.1"/>
    </source>
</evidence>
<organism evidence="2 3">
    <name type="scientific">Reyranella soli</name>
    <dbReference type="NCBI Taxonomy" id="1230389"/>
    <lineage>
        <taxon>Bacteria</taxon>
        <taxon>Pseudomonadati</taxon>
        <taxon>Pseudomonadota</taxon>
        <taxon>Alphaproteobacteria</taxon>
        <taxon>Hyphomicrobiales</taxon>
        <taxon>Reyranellaceae</taxon>
        <taxon>Reyranella</taxon>
    </lineage>
</organism>
<comment type="caution">
    <text evidence="2">The sequence shown here is derived from an EMBL/GenBank/DDBJ whole genome shotgun (WGS) entry which is preliminary data.</text>
</comment>
<dbReference type="InterPro" id="IPR024311">
    <property type="entry name" value="Lipocalin-like"/>
</dbReference>
<keyword evidence="3" id="KW-1185">Reference proteome</keyword>
<evidence type="ECO:0000313" key="3">
    <source>
        <dbReference type="Proteomes" id="UP000321058"/>
    </source>
</evidence>
<accession>A0A512NME0</accession>
<dbReference type="Pfam" id="PF13924">
    <property type="entry name" value="Lipocalin_5"/>
    <property type="match status" value="1"/>
</dbReference>
<dbReference type="Proteomes" id="UP000321058">
    <property type="component" value="Unassembled WGS sequence"/>
</dbReference>